<dbReference type="InterPro" id="IPR002201">
    <property type="entry name" value="Glyco_trans_9"/>
</dbReference>
<evidence type="ECO:0000256" key="2">
    <source>
        <dbReference type="ARBA" id="ARBA00022679"/>
    </source>
</evidence>
<keyword evidence="2" id="KW-0808">Transferase</keyword>
<dbReference type="AlphaFoldDB" id="A0A6L5JZ26"/>
<gene>
    <name evidence="3" type="ORF">GHK24_12365</name>
</gene>
<dbReference type="OrthoDB" id="9797795at2"/>
<dbReference type="Proteomes" id="UP000480275">
    <property type="component" value="Unassembled WGS sequence"/>
</dbReference>
<dbReference type="PANTHER" id="PTHR30160:SF1">
    <property type="entry name" value="LIPOPOLYSACCHARIDE 1,2-N-ACETYLGLUCOSAMINETRANSFERASE-RELATED"/>
    <property type="match status" value="1"/>
</dbReference>
<dbReference type="Gene3D" id="3.40.50.2000">
    <property type="entry name" value="Glycogen Phosphorylase B"/>
    <property type="match status" value="2"/>
</dbReference>
<sequence length="365" mass="40493">MNLETDNFTQHIAVESLQKILVIRRDNIGDLICTTPLIRGLREKFPSARIDALVNSYNRPVLEENPDINEVYSYTKAKHRERGESVIGVHLRRIKMLLQLRRRRYDLVILANGGYLPRPLGLARWVAPKHVAGFVPPPPEAHSDIIDLSTPIDETVPRHEVENIYRLLAPLGIDGPPPGLRLQPSDSARLAAIRKMADAGWDINAHQPTVAVHISARKIPQRWPAERFSELMRNLHRQIGCRFLLFWSPGDENNPLHPGDDQKAATIVDATRDLPVIPYPTHRLDDLVGGLSVCTAMICSDGGAMHVGAGLGLPMVCFFGNSDAAKWHPWGVPHRVLQKPSRDVSDITVEEAATAFSALMGEGAA</sequence>
<reference evidence="3 4" key="1">
    <citation type="submission" date="2019-10" db="EMBL/GenBank/DDBJ databases">
        <title>Whole-genome sequence of the purple nonsulfur photosynthetic bacterium Rhodocyclus tenuis.</title>
        <authorList>
            <person name="Kyndt J.A."/>
            <person name="Meyer T.E."/>
        </authorList>
    </citation>
    <scope>NUCLEOTIDE SEQUENCE [LARGE SCALE GENOMIC DNA]</scope>
    <source>
        <strain evidence="3 4">DSM 110</strain>
    </source>
</reference>
<keyword evidence="1" id="KW-0328">Glycosyltransferase</keyword>
<evidence type="ECO:0000313" key="3">
    <source>
        <dbReference type="EMBL" id="MQY52567.1"/>
    </source>
</evidence>
<proteinExistence type="predicted"/>
<protein>
    <submittedName>
        <fullName evidence="3">Lipopolysaccharide heptosyltransferase family protein</fullName>
    </submittedName>
</protein>
<organism evidence="3 4">
    <name type="scientific">Rhodocyclus tenuis</name>
    <name type="common">Rhodospirillum tenue</name>
    <dbReference type="NCBI Taxonomy" id="1066"/>
    <lineage>
        <taxon>Bacteria</taxon>
        <taxon>Pseudomonadati</taxon>
        <taxon>Pseudomonadota</taxon>
        <taxon>Betaproteobacteria</taxon>
        <taxon>Rhodocyclales</taxon>
        <taxon>Rhodocyclaceae</taxon>
        <taxon>Rhodocyclus</taxon>
    </lineage>
</organism>
<evidence type="ECO:0000313" key="4">
    <source>
        <dbReference type="Proteomes" id="UP000480275"/>
    </source>
</evidence>
<dbReference type="GO" id="GO:0008713">
    <property type="term" value="F:ADP-heptose-lipopolysaccharide heptosyltransferase activity"/>
    <property type="evidence" value="ECO:0007669"/>
    <property type="project" value="TreeGrafter"/>
</dbReference>
<dbReference type="GO" id="GO:0005829">
    <property type="term" value="C:cytosol"/>
    <property type="evidence" value="ECO:0007669"/>
    <property type="project" value="TreeGrafter"/>
</dbReference>
<accession>A0A6L5JZ26</accession>
<dbReference type="PANTHER" id="PTHR30160">
    <property type="entry name" value="TETRAACYLDISACCHARIDE 4'-KINASE-RELATED"/>
    <property type="match status" value="1"/>
</dbReference>
<dbReference type="Pfam" id="PF01075">
    <property type="entry name" value="Glyco_transf_9"/>
    <property type="match status" value="1"/>
</dbReference>
<dbReference type="SUPFAM" id="SSF53756">
    <property type="entry name" value="UDP-Glycosyltransferase/glycogen phosphorylase"/>
    <property type="match status" value="1"/>
</dbReference>
<dbReference type="GO" id="GO:0009244">
    <property type="term" value="P:lipopolysaccharide core region biosynthetic process"/>
    <property type="evidence" value="ECO:0007669"/>
    <property type="project" value="TreeGrafter"/>
</dbReference>
<comment type="caution">
    <text evidence="3">The sequence shown here is derived from an EMBL/GenBank/DDBJ whole genome shotgun (WGS) entry which is preliminary data.</text>
</comment>
<name>A0A6L5JZ26_RHOTE</name>
<dbReference type="InterPro" id="IPR051199">
    <property type="entry name" value="LPS_LOS_Heptosyltrfase"/>
</dbReference>
<dbReference type="CDD" id="cd03789">
    <property type="entry name" value="GT9_LPS_heptosyltransferase"/>
    <property type="match status" value="1"/>
</dbReference>
<dbReference type="EMBL" id="WIXJ01000012">
    <property type="protein sequence ID" value="MQY52567.1"/>
    <property type="molecule type" value="Genomic_DNA"/>
</dbReference>
<evidence type="ECO:0000256" key="1">
    <source>
        <dbReference type="ARBA" id="ARBA00022676"/>
    </source>
</evidence>